<evidence type="ECO:0000259" key="1">
    <source>
        <dbReference type="Pfam" id="PF07045"/>
    </source>
</evidence>
<feature type="domain" description="DUF1330" evidence="1">
    <location>
        <begin position="8"/>
        <end position="95"/>
    </location>
</feature>
<protein>
    <submittedName>
        <fullName evidence="2">Uncharacterized protein (DUF1330 family)</fullName>
    </submittedName>
</protein>
<dbReference type="InterPro" id="IPR010753">
    <property type="entry name" value="DUF1330"/>
</dbReference>
<dbReference type="EMBL" id="QAYC01000001">
    <property type="protein sequence ID" value="PTW52236.1"/>
    <property type="molecule type" value="Genomic_DNA"/>
</dbReference>
<evidence type="ECO:0000313" key="2">
    <source>
        <dbReference type="EMBL" id="PTW52236.1"/>
    </source>
</evidence>
<name>A0A8E3ATH3_9RHOB</name>
<dbReference type="SUPFAM" id="SSF54909">
    <property type="entry name" value="Dimeric alpha+beta barrel"/>
    <property type="match status" value="1"/>
</dbReference>
<keyword evidence="3" id="KW-1185">Reference proteome</keyword>
<reference evidence="2 3" key="1">
    <citation type="submission" date="2018-04" db="EMBL/GenBank/DDBJ databases">
        <title>Genomic Encyclopedia of Archaeal and Bacterial Type Strains, Phase II (KMG-II): from individual species to whole genera.</title>
        <authorList>
            <person name="Goeker M."/>
        </authorList>
    </citation>
    <scope>NUCLEOTIDE SEQUENCE [LARGE SCALE GENOMIC DNA]</scope>
    <source>
        <strain evidence="2 3">DSM 19783</strain>
    </source>
</reference>
<evidence type="ECO:0000313" key="3">
    <source>
        <dbReference type="Proteomes" id="UP000244037"/>
    </source>
</evidence>
<proteinExistence type="predicted"/>
<dbReference type="RefSeq" id="WP_108023635.1">
    <property type="nucleotide sequence ID" value="NZ_QAYC01000001.1"/>
</dbReference>
<gene>
    <name evidence="2" type="ORF">C8N38_101541</name>
</gene>
<dbReference type="InterPro" id="IPR011008">
    <property type="entry name" value="Dimeric_a/b-barrel"/>
</dbReference>
<dbReference type="Gene3D" id="3.30.70.100">
    <property type="match status" value="1"/>
</dbReference>
<accession>A0A8E3ATH3</accession>
<dbReference type="OrthoDB" id="516779at2"/>
<dbReference type="Pfam" id="PF07045">
    <property type="entry name" value="DUF1330"/>
    <property type="match status" value="1"/>
</dbReference>
<sequence length="99" mass="10778">MRPAGHFVLEPDPQDPARIVPHAERVAAAPARFGGWLLATGGRTEAVEGRAPEGKIVRPRFGSMDSAPGWYRSAAHAEIRVHRLAAGRNRGYFVERLPG</sequence>
<organism evidence="2 3">
    <name type="scientific">Rhodovulum kholense</name>
    <dbReference type="NCBI Taxonomy" id="453584"/>
    <lineage>
        <taxon>Bacteria</taxon>
        <taxon>Pseudomonadati</taxon>
        <taxon>Pseudomonadota</taxon>
        <taxon>Alphaproteobacteria</taxon>
        <taxon>Rhodobacterales</taxon>
        <taxon>Paracoccaceae</taxon>
        <taxon>Rhodovulum</taxon>
    </lineage>
</organism>
<dbReference type="AlphaFoldDB" id="A0A8E3ATH3"/>
<comment type="caution">
    <text evidence="2">The sequence shown here is derived from an EMBL/GenBank/DDBJ whole genome shotgun (WGS) entry which is preliminary data.</text>
</comment>
<dbReference type="Proteomes" id="UP000244037">
    <property type="component" value="Unassembled WGS sequence"/>
</dbReference>